<protein>
    <submittedName>
        <fullName evidence="3">Nucleoside diphosphate kinase regulator</fullName>
    </submittedName>
</protein>
<accession>A0ABV7DTN8</accession>
<evidence type="ECO:0000313" key="4">
    <source>
        <dbReference type="Proteomes" id="UP001595445"/>
    </source>
</evidence>
<sequence>MSRTTRPQIVIAQETLDHLEKLVEGAAARMPALAERLLEELSRARIVPAAKMPADVAGIGSSVTWRDESTGQEQSATLVWPEAADIGAGRVSVLTPIGVALLGLKAGARFPWETRTGERRELTVLSVQPPTPVSV</sequence>
<keyword evidence="3" id="KW-0808">Transferase</keyword>
<feature type="domain" description="Transcription elongation factor GreA/GreB C-terminal" evidence="1">
    <location>
        <begin position="53"/>
        <end position="128"/>
    </location>
</feature>
<dbReference type="GO" id="GO:0016301">
    <property type="term" value="F:kinase activity"/>
    <property type="evidence" value="ECO:0007669"/>
    <property type="project" value="UniProtKB-KW"/>
</dbReference>
<dbReference type="EMBL" id="JBHRSM010000015">
    <property type="protein sequence ID" value="MFC3086161.1"/>
    <property type="molecule type" value="Genomic_DNA"/>
</dbReference>
<dbReference type="Pfam" id="PF14760">
    <property type="entry name" value="Rnk_N"/>
    <property type="match status" value="1"/>
</dbReference>
<comment type="caution">
    <text evidence="3">The sequence shown here is derived from an EMBL/GenBank/DDBJ whole genome shotgun (WGS) entry which is preliminary data.</text>
</comment>
<dbReference type="NCBIfam" id="NF004396">
    <property type="entry name" value="PRK05753.1"/>
    <property type="match status" value="1"/>
</dbReference>
<dbReference type="RefSeq" id="WP_197645493.1">
    <property type="nucleotide sequence ID" value="NZ_JAEACP010000014.1"/>
</dbReference>
<organism evidence="3 4">
    <name type="scientific">Tabrizicola soli</name>
    <dbReference type="NCBI Taxonomy" id="2185115"/>
    <lineage>
        <taxon>Bacteria</taxon>
        <taxon>Pseudomonadati</taxon>
        <taxon>Pseudomonadota</taxon>
        <taxon>Alphaproteobacteria</taxon>
        <taxon>Rhodobacterales</taxon>
        <taxon>Paracoccaceae</taxon>
        <taxon>Tabrizicola</taxon>
    </lineage>
</organism>
<keyword evidence="3" id="KW-0418">Kinase</keyword>
<dbReference type="SUPFAM" id="SSF54534">
    <property type="entry name" value="FKBP-like"/>
    <property type="match status" value="1"/>
</dbReference>
<feature type="domain" description="Regulator of nucleoside diphosphate kinase N-terminal" evidence="2">
    <location>
        <begin position="7"/>
        <end position="47"/>
    </location>
</feature>
<reference evidence="4" key="1">
    <citation type="journal article" date="2019" name="Int. J. Syst. Evol. Microbiol.">
        <title>The Global Catalogue of Microorganisms (GCM) 10K type strain sequencing project: providing services to taxonomists for standard genome sequencing and annotation.</title>
        <authorList>
            <consortium name="The Broad Institute Genomics Platform"/>
            <consortium name="The Broad Institute Genome Sequencing Center for Infectious Disease"/>
            <person name="Wu L."/>
            <person name="Ma J."/>
        </authorList>
    </citation>
    <scope>NUCLEOTIDE SEQUENCE [LARGE SCALE GENOMIC DNA]</scope>
    <source>
        <strain evidence="4">KCTC 62102</strain>
    </source>
</reference>
<evidence type="ECO:0000313" key="3">
    <source>
        <dbReference type="EMBL" id="MFC3086161.1"/>
    </source>
</evidence>
<evidence type="ECO:0000259" key="2">
    <source>
        <dbReference type="Pfam" id="PF14760"/>
    </source>
</evidence>
<dbReference type="InterPro" id="IPR023459">
    <property type="entry name" value="Tscrpt_elong_fac_GreA/B_fam"/>
</dbReference>
<evidence type="ECO:0000259" key="1">
    <source>
        <dbReference type="Pfam" id="PF01272"/>
    </source>
</evidence>
<dbReference type="Gene3D" id="1.10.286.20">
    <property type="match status" value="1"/>
</dbReference>
<dbReference type="Pfam" id="PF01272">
    <property type="entry name" value="GreA_GreB"/>
    <property type="match status" value="1"/>
</dbReference>
<dbReference type="InterPro" id="IPR036953">
    <property type="entry name" value="GreA/GreB_C_sf"/>
</dbReference>
<dbReference type="InterPro" id="IPR029462">
    <property type="entry name" value="Rnk_N"/>
</dbReference>
<name>A0ABV7DTN8_9RHOB</name>
<dbReference type="InterPro" id="IPR001437">
    <property type="entry name" value="Tscrpt_elong_fac_GreA/B_C"/>
</dbReference>
<dbReference type="Gene3D" id="3.10.50.30">
    <property type="entry name" value="Transcription elongation factor, GreA/GreB, C-terminal domain"/>
    <property type="match status" value="1"/>
</dbReference>
<dbReference type="Proteomes" id="UP001595445">
    <property type="component" value="Unassembled WGS sequence"/>
</dbReference>
<dbReference type="PANTHER" id="PTHR30437:SF5">
    <property type="entry name" value="REGULATOR OF NUCLEOSIDE DIPHOSPHATE KINASE"/>
    <property type="match status" value="1"/>
</dbReference>
<keyword evidence="4" id="KW-1185">Reference proteome</keyword>
<gene>
    <name evidence="3" type="primary">rnk</name>
    <name evidence="3" type="ORF">ACFOD6_08880</name>
</gene>
<proteinExistence type="predicted"/>
<dbReference type="PANTHER" id="PTHR30437">
    <property type="entry name" value="TRANSCRIPTION ELONGATION FACTOR GREA"/>
    <property type="match status" value="1"/>
</dbReference>